<name>A0ABS2QP60_9BACI</name>
<proteinExistence type="predicted"/>
<dbReference type="PANTHER" id="PTHR40070">
    <property type="entry name" value="UPF0478 PROTEIN YTXG"/>
    <property type="match status" value="1"/>
</dbReference>
<evidence type="ECO:0000313" key="2">
    <source>
        <dbReference type="EMBL" id="MBM7701180.1"/>
    </source>
</evidence>
<dbReference type="RefSeq" id="WP_205182356.1">
    <property type="nucleotide sequence ID" value="NZ_JAFBFC010000001.1"/>
</dbReference>
<reference evidence="2 3" key="1">
    <citation type="submission" date="2021-01" db="EMBL/GenBank/DDBJ databases">
        <title>Genomic Encyclopedia of Type Strains, Phase IV (KMG-IV): sequencing the most valuable type-strain genomes for metagenomic binning, comparative biology and taxonomic classification.</title>
        <authorList>
            <person name="Goeker M."/>
        </authorList>
    </citation>
    <scope>NUCLEOTIDE SEQUENCE [LARGE SCALE GENOMIC DNA]</scope>
    <source>
        <strain evidence="2 3">DSM 104297</strain>
    </source>
</reference>
<dbReference type="Proteomes" id="UP000809829">
    <property type="component" value="Unassembled WGS sequence"/>
</dbReference>
<dbReference type="Pfam" id="PF06103">
    <property type="entry name" value="DUF948"/>
    <property type="match status" value="1"/>
</dbReference>
<keyword evidence="3" id="KW-1185">Reference proteome</keyword>
<dbReference type="EMBL" id="JAFBFC010000001">
    <property type="protein sequence ID" value="MBM7701180.1"/>
    <property type="molecule type" value="Genomic_DNA"/>
</dbReference>
<feature type="region of interest" description="Disordered" evidence="1">
    <location>
        <begin position="137"/>
        <end position="163"/>
    </location>
</feature>
<evidence type="ECO:0000313" key="3">
    <source>
        <dbReference type="Proteomes" id="UP000809829"/>
    </source>
</evidence>
<accession>A0ABS2QP60</accession>
<comment type="caution">
    <text evidence="2">The sequence shown here is derived from an EMBL/GenBank/DDBJ whole genome shotgun (WGS) entry which is preliminary data.</text>
</comment>
<evidence type="ECO:0000256" key="1">
    <source>
        <dbReference type="SAM" id="MobiDB-lite"/>
    </source>
</evidence>
<organism evidence="2 3">
    <name type="scientific">Priestia iocasae</name>
    <dbReference type="NCBI Taxonomy" id="2291674"/>
    <lineage>
        <taxon>Bacteria</taxon>
        <taxon>Bacillati</taxon>
        <taxon>Bacillota</taxon>
        <taxon>Bacilli</taxon>
        <taxon>Bacillales</taxon>
        <taxon>Bacillaceae</taxon>
        <taxon>Priestia</taxon>
    </lineage>
</organism>
<dbReference type="PANTHER" id="PTHR40070:SF1">
    <property type="entry name" value="UPF0478 PROTEIN YTXG"/>
    <property type="match status" value="1"/>
</dbReference>
<sequence length="163" mass="17960">MIIILYLSAAVAAIAFLYLVISISKTLKSVQQTLDSVGGTLTGLEKQMTGITTETTALLHKTNLLAEDIQRKSESLNVVVDSVKDVGDSIHDLNKSIKNVSNSVTQKVEANKESVAQVIQWSNVALDIWGRIKAKKQQNEGTDEQVELREPVESQMKRSRSYS</sequence>
<dbReference type="InterPro" id="IPR009293">
    <property type="entry name" value="UPF0478"/>
</dbReference>
<protein>
    <submittedName>
        <fullName evidence="2">Uncharacterized protein YoxC</fullName>
    </submittedName>
</protein>
<gene>
    <name evidence="2" type="ORF">JOC83_000006</name>
</gene>
<feature type="compositionally biased region" description="Basic and acidic residues" evidence="1">
    <location>
        <begin position="146"/>
        <end position="156"/>
    </location>
</feature>